<gene>
    <name evidence="1" type="ORF">BHE90_016559</name>
</gene>
<protein>
    <submittedName>
        <fullName evidence="1">Uncharacterized protein</fullName>
    </submittedName>
</protein>
<proteinExistence type="predicted"/>
<organism evidence="1 2">
    <name type="scientific">Fusarium euwallaceae</name>
    <dbReference type="NCBI Taxonomy" id="1147111"/>
    <lineage>
        <taxon>Eukaryota</taxon>
        <taxon>Fungi</taxon>
        <taxon>Dikarya</taxon>
        <taxon>Ascomycota</taxon>
        <taxon>Pezizomycotina</taxon>
        <taxon>Sordariomycetes</taxon>
        <taxon>Hypocreomycetidae</taxon>
        <taxon>Hypocreales</taxon>
        <taxon>Nectriaceae</taxon>
        <taxon>Fusarium</taxon>
        <taxon>Fusarium solani species complex</taxon>
    </lineage>
</organism>
<reference evidence="1 2" key="1">
    <citation type="submission" date="2017-06" db="EMBL/GenBank/DDBJ databases">
        <title>Comparative genomic analysis of Ambrosia Fusariam Clade fungi.</title>
        <authorList>
            <person name="Stajich J.E."/>
            <person name="Carrillo J."/>
            <person name="Kijimoto T."/>
            <person name="Eskalen A."/>
            <person name="O'Donnell K."/>
            <person name="Kasson M."/>
        </authorList>
    </citation>
    <scope>NUCLEOTIDE SEQUENCE [LARGE SCALE GENOMIC DNA]</scope>
    <source>
        <strain evidence="1 2">UCR1854</strain>
    </source>
</reference>
<sequence>MAERKVLKMTDQFISQNVLLRKENERLRLKLSLQKRTGRKTIEKDPNERFARIEEIAYVSAHAEDAAMAYERSHAPNIINHAMEIAQYNEVEMENVFQLS</sequence>
<name>A0A430L022_9HYPO</name>
<dbReference type="Proteomes" id="UP000287124">
    <property type="component" value="Unassembled WGS sequence"/>
</dbReference>
<dbReference type="EMBL" id="MIKF01000644">
    <property type="protein sequence ID" value="RTE69064.1"/>
    <property type="molecule type" value="Genomic_DNA"/>
</dbReference>
<evidence type="ECO:0000313" key="2">
    <source>
        <dbReference type="Proteomes" id="UP000287124"/>
    </source>
</evidence>
<evidence type="ECO:0000313" key="1">
    <source>
        <dbReference type="EMBL" id="RTE69064.1"/>
    </source>
</evidence>
<dbReference type="AlphaFoldDB" id="A0A430L022"/>
<keyword evidence="2" id="KW-1185">Reference proteome</keyword>
<comment type="caution">
    <text evidence="1">The sequence shown here is derived from an EMBL/GenBank/DDBJ whole genome shotgun (WGS) entry which is preliminary data.</text>
</comment>
<accession>A0A430L022</accession>